<feature type="domain" description="Mur ligase central" evidence="11">
    <location>
        <begin position="109"/>
        <end position="321"/>
    </location>
</feature>
<evidence type="ECO:0000256" key="4">
    <source>
        <dbReference type="ARBA" id="ARBA00022960"/>
    </source>
</evidence>
<proteinExistence type="inferred from homology"/>
<dbReference type="SUPFAM" id="SSF53623">
    <property type="entry name" value="MurD-like peptide ligases, catalytic domain"/>
    <property type="match status" value="1"/>
</dbReference>
<evidence type="ECO:0000256" key="2">
    <source>
        <dbReference type="ARBA" id="ARBA00005898"/>
    </source>
</evidence>
<dbReference type="Proteomes" id="UP000664218">
    <property type="component" value="Unassembled WGS sequence"/>
</dbReference>
<keyword evidence="6 8" id="KW-0131">Cell cycle</keyword>
<comment type="subcellular location">
    <subcellularLocation>
        <location evidence="8">Cytoplasm</location>
    </subcellularLocation>
</comment>
<dbReference type="InterPro" id="IPR036615">
    <property type="entry name" value="Mur_ligase_C_dom_sf"/>
</dbReference>
<dbReference type="Gene3D" id="3.90.190.20">
    <property type="entry name" value="Mur ligase, C-terminal domain"/>
    <property type="match status" value="1"/>
</dbReference>
<dbReference type="InterPro" id="IPR013221">
    <property type="entry name" value="Mur_ligase_cen"/>
</dbReference>
<comment type="pathway">
    <text evidence="1 8">Cell wall biogenesis; peptidoglycan biosynthesis.</text>
</comment>
<dbReference type="GO" id="GO:0009252">
    <property type="term" value="P:peptidoglycan biosynthetic process"/>
    <property type="evidence" value="ECO:0007669"/>
    <property type="project" value="UniProtKB-KW"/>
</dbReference>
<evidence type="ECO:0000259" key="9">
    <source>
        <dbReference type="Pfam" id="PF01225"/>
    </source>
</evidence>
<comment type="caution">
    <text evidence="12">The sequence shown here is derived from an EMBL/GenBank/DDBJ whole genome shotgun (WGS) entry which is preliminary data.</text>
</comment>
<name>A0A939HAV6_9CLOT</name>
<dbReference type="InterPro" id="IPR035911">
    <property type="entry name" value="MurE/MurF_N"/>
</dbReference>
<reference evidence="12" key="1">
    <citation type="submission" date="2021-03" db="EMBL/GenBank/DDBJ databases">
        <title>Proteiniclasticum marinus sp. nov., isolated from tidal flat sediment.</title>
        <authorList>
            <person name="Namirimu T."/>
            <person name="Yang J.-A."/>
            <person name="Yang S.-H."/>
            <person name="Kim Y.-J."/>
            <person name="Kwon K.K."/>
        </authorList>
    </citation>
    <scope>NUCLEOTIDE SEQUENCE</scope>
    <source>
        <strain evidence="12">SCR006</strain>
    </source>
</reference>
<comment type="similarity">
    <text evidence="2">Belongs to the MurCDEF family. MurE subfamily.</text>
</comment>
<evidence type="ECO:0000256" key="8">
    <source>
        <dbReference type="RuleBase" id="RU004135"/>
    </source>
</evidence>
<evidence type="ECO:0000313" key="12">
    <source>
        <dbReference type="EMBL" id="MBO1264577.1"/>
    </source>
</evidence>
<keyword evidence="3 8" id="KW-0132">Cell division</keyword>
<dbReference type="PANTHER" id="PTHR23135:SF4">
    <property type="entry name" value="UDP-N-ACETYLMURAMOYL-L-ALANYL-D-GLUTAMATE--2,6-DIAMINOPIMELATE LIGASE MURE HOMOLOG, CHLOROPLASTIC"/>
    <property type="match status" value="1"/>
</dbReference>
<keyword evidence="7 8" id="KW-0961">Cell wall biogenesis/degradation</keyword>
<evidence type="ECO:0000256" key="1">
    <source>
        <dbReference type="ARBA" id="ARBA00004752"/>
    </source>
</evidence>
<feature type="domain" description="Mur ligase N-terminal catalytic" evidence="9">
    <location>
        <begin position="24"/>
        <end position="72"/>
    </location>
</feature>
<dbReference type="Pfam" id="PF01225">
    <property type="entry name" value="Mur_ligase"/>
    <property type="match status" value="1"/>
</dbReference>
<accession>A0A939HAV6</accession>
<dbReference type="InterPro" id="IPR000713">
    <property type="entry name" value="Mur_ligase_N"/>
</dbReference>
<keyword evidence="5 8" id="KW-0573">Peptidoglycan synthesis</keyword>
<evidence type="ECO:0000256" key="6">
    <source>
        <dbReference type="ARBA" id="ARBA00023306"/>
    </source>
</evidence>
<sequence length="515" mass="57968">MKLKKLIEGLEFVEYKGCFPDEMEITSVTNDSRKVKEGSLFVAIKGYLQDGHDFIEMARKKGAAAAVVSEFREDVDIFQVRVQNARETLSALSAKLMGHPTRKLRMVGITATNGKTTTSYILDHIYSMAGYRTGLIGSVVIKVGDRFVHSELTTPESSDLQLIFSEMVEEKIERTVMEVSSSALELYRVHDVDFDIVAFNNFSREHIDQHGSLEKYYDAKSSLVRNAKEGAFAVLNMDDEATYSLRGETKAHVVSFSTKDDTADLYCSDLDLSSGRAKFLLKIRQDIVGLEGVIEKGEYPVSLMVPGFHSVVNSLSAMAMALIDGVQMRDVISAVETFGGVERRFQYIYDEEFIIIDDHFANASNIDMTLESLVKLNYNKLHLVYAIRGNRGPTVNRENITTLLKWRDRLHMDEIIGTKSGEYVTSKDKVTEEEIRVFHEELEKSDLNVILYEELKEAIYDAIDKAQPGDVVLLAGSQGMDHGARVALEYIYEQKDCKDKEKLFAPLKGRVSDMA</sequence>
<keyword evidence="4 8" id="KW-0133">Cell shape</keyword>
<dbReference type="InterPro" id="IPR005761">
    <property type="entry name" value="UDP-N-AcMur-Glu-dNH2Pim_ligase"/>
</dbReference>
<evidence type="ECO:0000259" key="11">
    <source>
        <dbReference type="Pfam" id="PF08245"/>
    </source>
</evidence>
<dbReference type="InterPro" id="IPR004101">
    <property type="entry name" value="Mur_ligase_C"/>
</dbReference>
<dbReference type="Gene3D" id="3.40.1390.10">
    <property type="entry name" value="MurE/MurF, N-terminal domain"/>
    <property type="match status" value="1"/>
</dbReference>
<protein>
    <submittedName>
        <fullName evidence="12">UDP-N-acetylmuramyl-tripeptide synthetase</fullName>
    </submittedName>
</protein>
<dbReference type="GO" id="GO:0005524">
    <property type="term" value="F:ATP binding"/>
    <property type="evidence" value="ECO:0007669"/>
    <property type="project" value="InterPro"/>
</dbReference>
<dbReference type="AlphaFoldDB" id="A0A939HAV6"/>
<evidence type="ECO:0000256" key="5">
    <source>
        <dbReference type="ARBA" id="ARBA00022984"/>
    </source>
</evidence>
<dbReference type="RefSeq" id="WP_207599077.1">
    <property type="nucleotide sequence ID" value="NZ_JAFNJU010000003.1"/>
</dbReference>
<dbReference type="SUPFAM" id="SSF63418">
    <property type="entry name" value="MurE/MurF N-terminal domain"/>
    <property type="match status" value="1"/>
</dbReference>
<evidence type="ECO:0000259" key="10">
    <source>
        <dbReference type="Pfam" id="PF02875"/>
    </source>
</evidence>
<dbReference type="GO" id="GO:0071555">
    <property type="term" value="P:cell wall organization"/>
    <property type="evidence" value="ECO:0007669"/>
    <property type="project" value="UniProtKB-KW"/>
</dbReference>
<keyword evidence="13" id="KW-1185">Reference proteome</keyword>
<dbReference type="Gene3D" id="3.40.1190.10">
    <property type="entry name" value="Mur-like, catalytic domain"/>
    <property type="match status" value="1"/>
</dbReference>
<dbReference type="GO" id="GO:0008360">
    <property type="term" value="P:regulation of cell shape"/>
    <property type="evidence" value="ECO:0007669"/>
    <property type="project" value="UniProtKB-KW"/>
</dbReference>
<dbReference type="GO" id="GO:0005737">
    <property type="term" value="C:cytoplasm"/>
    <property type="evidence" value="ECO:0007669"/>
    <property type="project" value="UniProtKB-SubCell"/>
</dbReference>
<dbReference type="GO" id="GO:0051301">
    <property type="term" value="P:cell division"/>
    <property type="evidence" value="ECO:0007669"/>
    <property type="project" value="UniProtKB-KW"/>
</dbReference>
<feature type="domain" description="Mur ligase C-terminal" evidence="10">
    <location>
        <begin position="343"/>
        <end position="477"/>
    </location>
</feature>
<dbReference type="GO" id="GO:0016881">
    <property type="term" value="F:acid-amino acid ligase activity"/>
    <property type="evidence" value="ECO:0007669"/>
    <property type="project" value="InterPro"/>
</dbReference>
<gene>
    <name evidence="12" type="primary">murE</name>
    <name evidence="12" type="ORF">J3A84_05930</name>
</gene>
<evidence type="ECO:0000313" key="13">
    <source>
        <dbReference type="Proteomes" id="UP000664218"/>
    </source>
</evidence>
<organism evidence="12 13">
    <name type="scientific">Proteiniclasticum aestuarii</name>
    <dbReference type="NCBI Taxonomy" id="2817862"/>
    <lineage>
        <taxon>Bacteria</taxon>
        <taxon>Bacillati</taxon>
        <taxon>Bacillota</taxon>
        <taxon>Clostridia</taxon>
        <taxon>Eubacteriales</taxon>
        <taxon>Clostridiaceae</taxon>
        <taxon>Proteiniclasticum</taxon>
    </lineage>
</organism>
<dbReference type="NCBIfam" id="TIGR01085">
    <property type="entry name" value="murE"/>
    <property type="match status" value="1"/>
</dbReference>
<dbReference type="SUPFAM" id="SSF53244">
    <property type="entry name" value="MurD-like peptide ligases, peptide-binding domain"/>
    <property type="match status" value="1"/>
</dbReference>
<evidence type="ECO:0000256" key="7">
    <source>
        <dbReference type="ARBA" id="ARBA00023316"/>
    </source>
</evidence>
<dbReference type="EMBL" id="JAFNJU010000003">
    <property type="protein sequence ID" value="MBO1264577.1"/>
    <property type="molecule type" value="Genomic_DNA"/>
</dbReference>
<dbReference type="InterPro" id="IPR036565">
    <property type="entry name" value="Mur-like_cat_sf"/>
</dbReference>
<dbReference type="Pfam" id="PF08245">
    <property type="entry name" value="Mur_ligase_M"/>
    <property type="match status" value="1"/>
</dbReference>
<evidence type="ECO:0000256" key="3">
    <source>
        <dbReference type="ARBA" id="ARBA00022618"/>
    </source>
</evidence>
<dbReference type="PANTHER" id="PTHR23135">
    <property type="entry name" value="MUR LIGASE FAMILY MEMBER"/>
    <property type="match status" value="1"/>
</dbReference>
<dbReference type="Pfam" id="PF02875">
    <property type="entry name" value="Mur_ligase_C"/>
    <property type="match status" value="1"/>
</dbReference>